<protein>
    <submittedName>
        <fullName evidence="2">Uncharacterized protein</fullName>
    </submittedName>
</protein>
<sequence length="279" mass="30447">MKKIYNIIVLLAIPCFATAQVVMTDKAVPVVDNSAILKLDSDKKGVLYPRIPLTSSTDIVTVPNPQNGNVVFNTNSTATLPQTVAYFDAGKWNALYTKEQVISKFDLVSISSVSAALPISIAGFKPGNFTLGTNSNNDWTSLNITDTKTFTRATNSLAFTLEGMTQLDKSTNKFYEYAIGIFVDGKLAAVRKYHKHNENFTCSWHKFVLNGVINNLSVGVPHTIEVKARNISATNAANTPSQIIVYGGPARYENNNVCDNISTFMSKMSLTTTVVESLN</sequence>
<feature type="signal peptide" evidence="1">
    <location>
        <begin position="1"/>
        <end position="19"/>
    </location>
</feature>
<evidence type="ECO:0000313" key="3">
    <source>
        <dbReference type="Proteomes" id="UP001163731"/>
    </source>
</evidence>
<organism evidence="2 3">
    <name type="scientific">Chryseobacterium kimseyorum</name>
    <dbReference type="NCBI Taxonomy" id="2984028"/>
    <lineage>
        <taxon>Bacteria</taxon>
        <taxon>Pseudomonadati</taxon>
        <taxon>Bacteroidota</taxon>
        <taxon>Flavobacteriia</taxon>
        <taxon>Flavobacteriales</taxon>
        <taxon>Weeksellaceae</taxon>
        <taxon>Chryseobacterium group</taxon>
        <taxon>Chryseobacterium</taxon>
    </lineage>
</organism>
<dbReference type="EMBL" id="JAPDHW010000004">
    <property type="protein sequence ID" value="MCW3168414.1"/>
    <property type="molecule type" value="Genomic_DNA"/>
</dbReference>
<accession>A0ABT3HXC1</accession>
<dbReference type="Proteomes" id="UP001163731">
    <property type="component" value="Unassembled WGS sequence"/>
</dbReference>
<gene>
    <name evidence="2" type="ORF">OMO38_07725</name>
</gene>
<keyword evidence="1" id="KW-0732">Signal</keyword>
<reference evidence="2" key="1">
    <citation type="submission" date="2022-10" db="EMBL/GenBank/DDBJ databases">
        <title>Chryseobacterium babae sp. nov. isolated from the gut of the beetle Oryctes rhinoceros, and Chryseobacterium kimseyorum sp. nov., isolated from a stick insect rearing cage.</title>
        <authorList>
            <person name="Shelomi M."/>
            <person name="Han C.-J."/>
            <person name="Chen W.-M."/>
            <person name="Chen H.-K."/>
            <person name="Liaw S.-J."/>
            <person name="Muhle E."/>
            <person name="Clermont D."/>
        </authorList>
    </citation>
    <scope>NUCLEOTIDE SEQUENCE</scope>
    <source>
        <strain evidence="2">09-1422</strain>
    </source>
</reference>
<keyword evidence="3" id="KW-1185">Reference proteome</keyword>
<evidence type="ECO:0000313" key="2">
    <source>
        <dbReference type="EMBL" id="MCW3168414.1"/>
    </source>
</evidence>
<dbReference type="RefSeq" id="WP_264749627.1">
    <property type="nucleotide sequence ID" value="NZ_JAPDHW010000004.1"/>
</dbReference>
<proteinExistence type="predicted"/>
<evidence type="ECO:0000256" key="1">
    <source>
        <dbReference type="SAM" id="SignalP"/>
    </source>
</evidence>
<feature type="chain" id="PRO_5047215596" evidence="1">
    <location>
        <begin position="20"/>
        <end position="279"/>
    </location>
</feature>
<name>A0ABT3HXC1_9FLAO</name>
<comment type="caution">
    <text evidence="2">The sequence shown here is derived from an EMBL/GenBank/DDBJ whole genome shotgun (WGS) entry which is preliminary data.</text>
</comment>